<feature type="region of interest" description="Disordered" evidence="2">
    <location>
        <begin position="339"/>
        <end position="406"/>
    </location>
</feature>
<dbReference type="Proteomes" id="UP000216052">
    <property type="component" value="Chromosome"/>
</dbReference>
<sequence length="406" mass="45124">MVQNLNEMIPRRKVKRRLKKGRAAILVAIVLLIVTGISYALFSEDSQSVMGLVHPVKGKINILVLGADERQDDTGRSDTTFVTTIDTDAKKITMLSIPRDTRVKIPGHGWDKINHAYAFGGSKLSKESVENLLGIKIDYTVVININGFVRMIDAIGGVTIDVDKRMKYADPYDDNGGLYIDLQPGVQKLNGKTAIEYVRYRDEEGDIGRVARQQKFLKALLQEFTKPQLIAKLPDLIKQLSTTIRTDMPKNEMLKLIPIVSDAAKSGLATEWISGTPIWIQDVSYWLPDIKELRAKIAQIQAISIDEKYKQATELLVNEYKQSIPKEIKVADVPPVVQATPEKQSVGTVKASSKPNKSKTGPSQSPEKNNFPPRTASINNNQNPPMQEATDKVVHKNATSNTTPKQ</sequence>
<evidence type="ECO:0000313" key="5">
    <source>
        <dbReference type="EMBL" id="XFO72341.1"/>
    </source>
</evidence>
<evidence type="ECO:0000256" key="3">
    <source>
        <dbReference type="SAM" id="Phobius"/>
    </source>
</evidence>
<keyword evidence="6" id="KW-1185">Reference proteome</keyword>
<dbReference type="EC" id="2.7.8.-" evidence="5"/>
<keyword evidence="3" id="KW-0812">Transmembrane</keyword>
<dbReference type="PANTHER" id="PTHR33392:SF6">
    <property type="entry name" value="POLYISOPRENYL-TEICHOIC ACID--PEPTIDOGLYCAN TEICHOIC ACID TRANSFERASE TAGU"/>
    <property type="match status" value="1"/>
</dbReference>
<dbReference type="EMBL" id="CP155571">
    <property type="protein sequence ID" value="XFO72341.1"/>
    <property type="molecule type" value="Genomic_DNA"/>
</dbReference>
<feature type="compositionally biased region" description="Polar residues" evidence="2">
    <location>
        <begin position="341"/>
        <end position="368"/>
    </location>
</feature>
<comment type="similarity">
    <text evidence="1">Belongs to the LytR/CpsA/Psr (LCP) family.</text>
</comment>
<evidence type="ECO:0000256" key="1">
    <source>
        <dbReference type="ARBA" id="ARBA00006068"/>
    </source>
</evidence>
<proteinExistence type="inferred from homology"/>
<keyword evidence="3" id="KW-1133">Transmembrane helix</keyword>
<dbReference type="Pfam" id="PF03816">
    <property type="entry name" value="LytR_cpsA_psr"/>
    <property type="match status" value="1"/>
</dbReference>
<dbReference type="InterPro" id="IPR050922">
    <property type="entry name" value="LytR/CpsA/Psr_CW_biosynth"/>
</dbReference>
<accession>A0ABZ3J366</accession>
<gene>
    <name evidence="5" type="primary">tagU_2</name>
    <name evidence="5" type="ORF">SPACI_023930</name>
</gene>
<feature type="domain" description="Cell envelope-related transcriptional attenuator" evidence="4">
    <location>
        <begin position="76"/>
        <end position="224"/>
    </location>
</feature>
<keyword evidence="5" id="KW-0808">Transferase</keyword>
<dbReference type="Gene3D" id="3.40.630.190">
    <property type="entry name" value="LCP protein"/>
    <property type="match status" value="1"/>
</dbReference>
<reference evidence="5" key="1">
    <citation type="submission" date="2024-05" db="EMBL/GenBank/DDBJ databases">
        <title>Isolation and characterization of Sporomusa carbonis sp. nov., a carboxydotrophic hydrogenogen in the genus of Sporomusa isolated from a charcoal burning pile.</title>
        <authorList>
            <person name="Boeer T."/>
            <person name="Rosenbaum F."/>
            <person name="Eysell L."/>
            <person name="Mueller V."/>
            <person name="Daniel R."/>
            <person name="Poehlein A."/>
        </authorList>
    </citation>
    <scope>NUCLEOTIDE SEQUENCE [LARGE SCALE GENOMIC DNA]</scope>
    <source>
        <strain evidence="5">DSM 3132</strain>
    </source>
</reference>
<organism evidence="5 6">
    <name type="scientific">Sporomusa acidovorans (strain ATCC 49682 / DSM 3132 / Mol)</name>
    <dbReference type="NCBI Taxonomy" id="1123286"/>
    <lineage>
        <taxon>Bacteria</taxon>
        <taxon>Bacillati</taxon>
        <taxon>Bacillota</taxon>
        <taxon>Negativicutes</taxon>
        <taxon>Selenomonadales</taxon>
        <taxon>Sporomusaceae</taxon>
        <taxon>Sporomusa</taxon>
    </lineage>
</organism>
<evidence type="ECO:0000256" key="2">
    <source>
        <dbReference type="SAM" id="MobiDB-lite"/>
    </source>
</evidence>
<feature type="compositionally biased region" description="Polar residues" evidence="2">
    <location>
        <begin position="376"/>
        <end position="385"/>
    </location>
</feature>
<feature type="compositionally biased region" description="Polar residues" evidence="2">
    <location>
        <begin position="397"/>
        <end position="406"/>
    </location>
</feature>
<feature type="transmembrane region" description="Helical" evidence="3">
    <location>
        <begin position="21"/>
        <end position="42"/>
    </location>
</feature>
<name>A0ABZ3J366_SPOA4</name>
<dbReference type="PANTHER" id="PTHR33392">
    <property type="entry name" value="POLYISOPRENYL-TEICHOIC ACID--PEPTIDOGLYCAN TEICHOIC ACID TRANSFERASE TAGU"/>
    <property type="match status" value="1"/>
</dbReference>
<evidence type="ECO:0000313" key="6">
    <source>
        <dbReference type="Proteomes" id="UP000216052"/>
    </source>
</evidence>
<keyword evidence="3" id="KW-0472">Membrane</keyword>
<dbReference type="InterPro" id="IPR004474">
    <property type="entry name" value="LytR_CpsA_psr"/>
</dbReference>
<dbReference type="GO" id="GO:0016740">
    <property type="term" value="F:transferase activity"/>
    <property type="evidence" value="ECO:0007669"/>
    <property type="project" value="UniProtKB-KW"/>
</dbReference>
<protein>
    <submittedName>
        <fullName evidence="5">Polyisoprenyl-teichoic acid--peptidoglycan teichoic acid transferase TagU</fullName>
        <ecNumber evidence="5">2.7.8.-</ecNumber>
    </submittedName>
</protein>
<evidence type="ECO:0000259" key="4">
    <source>
        <dbReference type="Pfam" id="PF03816"/>
    </source>
</evidence>
<dbReference type="NCBIfam" id="TIGR00350">
    <property type="entry name" value="lytR_cpsA_psr"/>
    <property type="match status" value="1"/>
</dbReference>